<protein>
    <submittedName>
        <fullName evidence="1">Uncharacterized protein</fullName>
    </submittedName>
</protein>
<accession>A0ABQ9VUP7</accession>
<comment type="caution">
    <text evidence="1">The sequence shown here is derived from an EMBL/GenBank/DDBJ whole genome shotgun (WGS) entry which is preliminary data.</text>
</comment>
<proteinExistence type="predicted"/>
<gene>
    <name evidence="1" type="ORF">P7K49_007382</name>
</gene>
<evidence type="ECO:0000313" key="1">
    <source>
        <dbReference type="EMBL" id="KAK2113116.1"/>
    </source>
</evidence>
<name>A0ABQ9VUP7_SAGOE</name>
<keyword evidence="2" id="KW-1185">Reference proteome</keyword>
<dbReference type="Proteomes" id="UP001266305">
    <property type="component" value="Unassembled WGS sequence"/>
</dbReference>
<reference evidence="1 2" key="1">
    <citation type="submission" date="2023-05" db="EMBL/GenBank/DDBJ databases">
        <title>B98-5 Cell Line De Novo Hybrid Assembly: An Optical Mapping Approach.</title>
        <authorList>
            <person name="Kananen K."/>
            <person name="Auerbach J.A."/>
            <person name="Kautto E."/>
            <person name="Blachly J.S."/>
        </authorList>
    </citation>
    <scope>NUCLEOTIDE SEQUENCE [LARGE SCALE GENOMIC DNA]</scope>
    <source>
        <strain evidence="1">B95-8</strain>
        <tissue evidence="1">Cell line</tissue>
    </source>
</reference>
<organism evidence="1 2">
    <name type="scientific">Saguinus oedipus</name>
    <name type="common">Cotton-top tamarin</name>
    <name type="synonym">Oedipomidas oedipus</name>
    <dbReference type="NCBI Taxonomy" id="9490"/>
    <lineage>
        <taxon>Eukaryota</taxon>
        <taxon>Metazoa</taxon>
        <taxon>Chordata</taxon>
        <taxon>Craniata</taxon>
        <taxon>Vertebrata</taxon>
        <taxon>Euteleostomi</taxon>
        <taxon>Mammalia</taxon>
        <taxon>Eutheria</taxon>
        <taxon>Euarchontoglires</taxon>
        <taxon>Primates</taxon>
        <taxon>Haplorrhini</taxon>
        <taxon>Platyrrhini</taxon>
        <taxon>Cebidae</taxon>
        <taxon>Callitrichinae</taxon>
        <taxon>Saguinus</taxon>
    </lineage>
</organism>
<sequence>METYLRKEIQNASGHIHVYANLVKMLYSQRPCPSQLRKALQDQLENTALLTGEPQRER</sequence>
<evidence type="ECO:0000313" key="2">
    <source>
        <dbReference type="Proteomes" id="UP001266305"/>
    </source>
</evidence>
<dbReference type="EMBL" id="JASSZA010000004">
    <property type="protein sequence ID" value="KAK2113116.1"/>
    <property type="molecule type" value="Genomic_DNA"/>
</dbReference>